<dbReference type="Pfam" id="PF09907">
    <property type="entry name" value="HigB_toxin"/>
    <property type="match status" value="1"/>
</dbReference>
<feature type="non-terminal residue" evidence="1">
    <location>
        <position position="1"/>
    </location>
</feature>
<dbReference type="GO" id="GO:0004519">
    <property type="term" value="F:endonuclease activity"/>
    <property type="evidence" value="ECO:0007669"/>
    <property type="project" value="InterPro"/>
</dbReference>
<reference evidence="1" key="2">
    <citation type="journal article" date="2014" name="ISME J.">
        <title>Microbial stratification in low pH oxic and suboxic macroscopic growths along an acid mine drainage.</title>
        <authorList>
            <person name="Mendez-Garcia C."/>
            <person name="Mesa V."/>
            <person name="Sprenger R.R."/>
            <person name="Richter M."/>
            <person name="Diez M.S."/>
            <person name="Solano J."/>
            <person name="Bargiela R."/>
            <person name="Golyshina O.V."/>
            <person name="Manteca A."/>
            <person name="Ramos J.L."/>
            <person name="Gallego J.R."/>
            <person name="Llorente I."/>
            <person name="Martins Dos Santos V.A."/>
            <person name="Jensen O.N."/>
            <person name="Pelaez A.I."/>
            <person name="Sanchez J."/>
            <person name="Ferrer M."/>
        </authorList>
    </citation>
    <scope>NUCLEOTIDE SEQUENCE</scope>
</reference>
<evidence type="ECO:0000313" key="1">
    <source>
        <dbReference type="EMBL" id="EQD36358.1"/>
    </source>
</evidence>
<comment type="caution">
    <text evidence="1">The sequence shown here is derived from an EMBL/GenBank/DDBJ whole genome shotgun (WGS) entry which is preliminary data.</text>
</comment>
<proteinExistence type="predicted"/>
<dbReference type="GO" id="GO:0110001">
    <property type="term" value="C:toxin-antitoxin complex"/>
    <property type="evidence" value="ECO:0007669"/>
    <property type="project" value="InterPro"/>
</dbReference>
<dbReference type="EMBL" id="AUZX01013192">
    <property type="protein sequence ID" value="EQD36358.1"/>
    <property type="molecule type" value="Genomic_DNA"/>
</dbReference>
<name>T0YT65_9ZZZZ</name>
<gene>
    <name evidence="1" type="ORF">B1A_17914</name>
</gene>
<organism evidence="1">
    <name type="scientific">mine drainage metagenome</name>
    <dbReference type="NCBI Taxonomy" id="410659"/>
    <lineage>
        <taxon>unclassified sequences</taxon>
        <taxon>metagenomes</taxon>
        <taxon>ecological metagenomes</taxon>
    </lineage>
</organism>
<protein>
    <recommendedName>
        <fullName evidence="2">Type II toxin-antitoxin system HigB family toxin</fullName>
    </recommendedName>
</protein>
<sequence length="76" mass="8731">KAKWANMAAVKRLYRTASVVSADRIVFNIKGNDYRLVTAVDFEKQIVWIKWVGSHAEYDHIDGKTIAYERSKADSK</sequence>
<dbReference type="InterPro" id="IPR018669">
    <property type="entry name" value="Toxin_HigB"/>
</dbReference>
<evidence type="ECO:0008006" key="2">
    <source>
        <dbReference type="Google" id="ProtNLM"/>
    </source>
</evidence>
<dbReference type="GO" id="GO:0003723">
    <property type="term" value="F:RNA binding"/>
    <property type="evidence" value="ECO:0007669"/>
    <property type="project" value="InterPro"/>
</dbReference>
<dbReference type="AlphaFoldDB" id="T0YT65"/>
<reference evidence="1" key="1">
    <citation type="submission" date="2013-08" db="EMBL/GenBank/DDBJ databases">
        <authorList>
            <person name="Mendez C."/>
            <person name="Richter M."/>
            <person name="Ferrer M."/>
            <person name="Sanchez J."/>
        </authorList>
    </citation>
    <scope>NUCLEOTIDE SEQUENCE</scope>
</reference>
<accession>T0YT65</accession>